<evidence type="ECO:0000313" key="1">
    <source>
        <dbReference type="EMBL" id="TFK72673.1"/>
    </source>
</evidence>
<reference evidence="1 2" key="1">
    <citation type="journal article" date="2019" name="Nat. Ecol. Evol.">
        <title>Megaphylogeny resolves global patterns of mushroom evolution.</title>
        <authorList>
            <person name="Varga T."/>
            <person name="Krizsan K."/>
            <person name="Foldi C."/>
            <person name="Dima B."/>
            <person name="Sanchez-Garcia M."/>
            <person name="Sanchez-Ramirez S."/>
            <person name="Szollosi G.J."/>
            <person name="Szarkandi J.G."/>
            <person name="Papp V."/>
            <person name="Albert L."/>
            <person name="Andreopoulos W."/>
            <person name="Angelini C."/>
            <person name="Antonin V."/>
            <person name="Barry K.W."/>
            <person name="Bougher N.L."/>
            <person name="Buchanan P."/>
            <person name="Buyck B."/>
            <person name="Bense V."/>
            <person name="Catcheside P."/>
            <person name="Chovatia M."/>
            <person name="Cooper J."/>
            <person name="Damon W."/>
            <person name="Desjardin D."/>
            <person name="Finy P."/>
            <person name="Geml J."/>
            <person name="Haridas S."/>
            <person name="Hughes K."/>
            <person name="Justo A."/>
            <person name="Karasinski D."/>
            <person name="Kautmanova I."/>
            <person name="Kiss B."/>
            <person name="Kocsube S."/>
            <person name="Kotiranta H."/>
            <person name="LaButti K.M."/>
            <person name="Lechner B.E."/>
            <person name="Liimatainen K."/>
            <person name="Lipzen A."/>
            <person name="Lukacs Z."/>
            <person name="Mihaltcheva S."/>
            <person name="Morgado L.N."/>
            <person name="Niskanen T."/>
            <person name="Noordeloos M.E."/>
            <person name="Ohm R.A."/>
            <person name="Ortiz-Santana B."/>
            <person name="Ovrebo C."/>
            <person name="Racz N."/>
            <person name="Riley R."/>
            <person name="Savchenko A."/>
            <person name="Shiryaev A."/>
            <person name="Soop K."/>
            <person name="Spirin V."/>
            <person name="Szebenyi C."/>
            <person name="Tomsovsky M."/>
            <person name="Tulloss R.E."/>
            <person name="Uehling J."/>
            <person name="Grigoriev I.V."/>
            <person name="Vagvolgyi C."/>
            <person name="Papp T."/>
            <person name="Martin F.M."/>
            <person name="Miettinen O."/>
            <person name="Hibbett D.S."/>
            <person name="Nagy L.G."/>
        </authorList>
    </citation>
    <scope>NUCLEOTIDE SEQUENCE [LARGE SCALE GENOMIC DNA]</scope>
    <source>
        <strain evidence="1 2">NL-1719</strain>
    </source>
</reference>
<sequence>MIVLNRLQTESHPHDPNLSLRSQIDKEILQLESQALRIDQTSLLPISNLSDRIHSLKLKRNSLLPISSIPMEVLVEIFLLGNTGHEDGLVLSQSIYRMGGSLMLGERSRWTILCFGQR</sequence>
<proteinExistence type="predicted"/>
<dbReference type="EMBL" id="ML208283">
    <property type="protein sequence ID" value="TFK72673.1"/>
    <property type="molecule type" value="Genomic_DNA"/>
</dbReference>
<accession>A0ACD3B3N8</accession>
<name>A0ACD3B3N8_9AGAR</name>
<evidence type="ECO:0000313" key="2">
    <source>
        <dbReference type="Proteomes" id="UP000308600"/>
    </source>
</evidence>
<dbReference type="Proteomes" id="UP000308600">
    <property type="component" value="Unassembled WGS sequence"/>
</dbReference>
<gene>
    <name evidence="1" type="ORF">BDN72DRAFT_304718</name>
</gene>
<protein>
    <submittedName>
        <fullName evidence="1">Uncharacterized protein</fullName>
    </submittedName>
</protein>
<organism evidence="1 2">
    <name type="scientific">Pluteus cervinus</name>
    <dbReference type="NCBI Taxonomy" id="181527"/>
    <lineage>
        <taxon>Eukaryota</taxon>
        <taxon>Fungi</taxon>
        <taxon>Dikarya</taxon>
        <taxon>Basidiomycota</taxon>
        <taxon>Agaricomycotina</taxon>
        <taxon>Agaricomycetes</taxon>
        <taxon>Agaricomycetidae</taxon>
        <taxon>Agaricales</taxon>
        <taxon>Pluteineae</taxon>
        <taxon>Pluteaceae</taxon>
        <taxon>Pluteus</taxon>
    </lineage>
</organism>
<keyword evidence="2" id="KW-1185">Reference proteome</keyword>